<dbReference type="Proteomes" id="UP000799302">
    <property type="component" value="Unassembled WGS sequence"/>
</dbReference>
<proteinExistence type="predicted"/>
<dbReference type="PANTHER" id="PTHR20958">
    <property type="entry name" value="GLYCINE N-ACYLTRANSFERASE-LIKE PROTEIN"/>
    <property type="match status" value="1"/>
</dbReference>
<keyword evidence="2" id="KW-1185">Reference proteome</keyword>
<dbReference type="PANTHER" id="PTHR20958:SF6">
    <property type="entry name" value="GLYCINE N-ACYLTRANSFERASE-LIKE PROTEIN"/>
    <property type="match status" value="1"/>
</dbReference>
<protein>
    <recommendedName>
        <fullName evidence="3">FR47-like domain-containing protein</fullName>
    </recommendedName>
</protein>
<dbReference type="CDD" id="cd04301">
    <property type="entry name" value="NAT_SF"/>
    <property type="match status" value="1"/>
</dbReference>
<dbReference type="AlphaFoldDB" id="A0A6A6U8W4"/>
<dbReference type="SUPFAM" id="SSF55729">
    <property type="entry name" value="Acyl-CoA N-acyltransferases (Nat)"/>
    <property type="match status" value="1"/>
</dbReference>
<dbReference type="InterPro" id="IPR053225">
    <property type="entry name" value="Acyl-CoA_N-acyltransferase"/>
</dbReference>
<evidence type="ECO:0000313" key="2">
    <source>
        <dbReference type="Proteomes" id="UP000799302"/>
    </source>
</evidence>
<dbReference type="OrthoDB" id="61870at2759"/>
<accession>A0A6A6U8W4</accession>
<sequence length="322" mass="35320">MPTQIYAHPLDGSTTLPLLRDLLPESIALYGRIQHNFTTPSAILLATFPPSTTPPNCFAITFLDRALRPETEAWTYSSIQSNSSSTRPSCPPNCPSCRHNILTIYAHIANLPIPTSIHAGQTVSENSEYASHYSNNSILLAGSIDERVKDILADVLSPEHIALAHTPYIKYIVPLSNLPADFPLPDGLSWGTMNTPADVEFVRERSSIPRQSSTLARLTSVAIWQGERPIAWAYSGVDGSLVSLHVEEDWRGQGLAKMLSVRLMRMDVEEMGLGHVDVDVENLASRMVCESIGGVQGGIVYWVRIHLDRVVEILGDLENLGG</sequence>
<dbReference type="EMBL" id="MU004237">
    <property type="protein sequence ID" value="KAF2667334.1"/>
    <property type="molecule type" value="Genomic_DNA"/>
</dbReference>
<name>A0A6A6U8W4_9PEZI</name>
<evidence type="ECO:0008006" key="3">
    <source>
        <dbReference type="Google" id="ProtNLM"/>
    </source>
</evidence>
<reference evidence="1" key="1">
    <citation type="journal article" date="2020" name="Stud. Mycol.">
        <title>101 Dothideomycetes genomes: a test case for predicting lifestyles and emergence of pathogens.</title>
        <authorList>
            <person name="Haridas S."/>
            <person name="Albert R."/>
            <person name="Binder M."/>
            <person name="Bloem J."/>
            <person name="Labutti K."/>
            <person name="Salamov A."/>
            <person name="Andreopoulos B."/>
            <person name="Baker S."/>
            <person name="Barry K."/>
            <person name="Bills G."/>
            <person name="Bluhm B."/>
            <person name="Cannon C."/>
            <person name="Castanera R."/>
            <person name="Culley D."/>
            <person name="Daum C."/>
            <person name="Ezra D."/>
            <person name="Gonzalez J."/>
            <person name="Henrissat B."/>
            <person name="Kuo A."/>
            <person name="Liang C."/>
            <person name="Lipzen A."/>
            <person name="Lutzoni F."/>
            <person name="Magnuson J."/>
            <person name="Mondo S."/>
            <person name="Nolan M."/>
            <person name="Ohm R."/>
            <person name="Pangilinan J."/>
            <person name="Park H.-J."/>
            <person name="Ramirez L."/>
            <person name="Alfaro M."/>
            <person name="Sun H."/>
            <person name="Tritt A."/>
            <person name="Yoshinaga Y."/>
            <person name="Zwiers L.-H."/>
            <person name="Turgeon B."/>
            <person name="Goodwin S."/>
            <person name="Spatafora J."/>
            <person name="Crous P."/>
            <person name="Grigoriev I."/>
        </authorList>
    </citation>
    <scope>NUCLEOTIDE SEQUENCE</scope>
    <source>
        <strain evidence="1">CBS 115976</strain>
    </source>
</reference>
<dbReference type="InterPro" id="IPR016181">
    <property type="entry name" value="Acyl_CoA_acyltransferase"/>
</dbReference>
<evidence type="ECO:0000313" key="1">
    <source>
        <dbReference type="EMBL" id="KAF2667334.1"/>
    </source>
</evidence>
<dbReference type="Gene3D" id="3.40.630.30">
    <property type="match status" value="1"/>
</dbReference>
<organism evidence="1 2">
    <name type="scientific">Microthyrium microscopicum</name>
    <dbReference type="NCBI Taxonomy" id="703497"/>
    <lineage>
        <taxon>Eukaryota</taxon>
        <taxon>Fungi</taxon>
        <taxon>Dikarya</taxon>
        <taxon>Ascomycota</taxon>
        <taxon>Pezizomycotina</taxon>
        <taxon>Dothideomycetes</taxon>
        <taxon>Dothideomycetes incertae sedis</taxon>
        <taxon>Microthyriales</taxon>
        <taxon>Microthyriaceae</taxon>
        <taxon>Microthyrium</taxon>
    </lineage>
</organism>
<gene>
    <name evidence="1" type="ORF">BT63DRAFT_426226</name>
</gene>